<sequence length="217" mass="25093">KVIGNKVEQEDETGVTVETKIKQKKIVQLFDEMRKRSIYILVKPFKSLSQEDTEDLFERIAQNTVVKIDLPNFIEKYLQDLLDGDIESVFLKINAIPISSGEIINEAHKDRIYNINIDQRPTSSNRGDKNDAVIYQDQNATIIYEQSFGPTDFDEAHYLEDITKLARNAVDDLNFHFILYSNSSITTAKKFKSISIHGYSRCLHYVLQEWFALIKPI</sequence>
<evidence type="ECO:0000313" key="1">
    <source>
        <dbReference type="EMBL" id="CAG8614208.1"/>
    </source>
</evidence>
<keyword evidence="2" id="KW-1185">Reference proteome</keyword>
<dbReference type="Proteomes" id="UP000789525">
    <property type="component" value="Unassembled WGS sequence"/>
</dbReference>
<evidence type="ECO:0000313" key="2">
    <source>
        <dbReference type="Proteomes" id="UP000789525"/>
    </source>
</evidence>
<gene>
    <name evidence="1" type="ORF">ACOLOM_LOCUS7111</name>
</gene>
<reference evidence="1" key="1">
    <citation type="submission" date="2021-06" db="EMBL/GenBank/DDBJ databases">
        <authorList>
            <person name="Kallberg Y."/>
            <person name="Tangrot J."/>
            <person name="Rosling A."/>
        </authorList>
    </citation>
    <scope>NUCLEOTIDE SEQUENCE</scope>
    <source>
        <strain evidence="1">CL356</strain>
    </source>
</reference>
<dbReference type="EMBL" id="CAJVPT010015820">
    <property type="protein sequence ID" value="CAG8614208.1"/>
    <property type="molecule type" value="Genomic_DNA"/>
</dbReference>
<name>A0ACA9MVH0_9GLOM</name>
<accession>A0ACA9MVH0</accession>
<comment type="caution">
    <text evidence="1">The sequence shown here is derived from an EMBL/GenBank/DDBJ whole genome shotgun (WGS) entry which is preliminary data.</text>
</comment>
<feature type="non-terminal residue" evidence="1">
    <location>
        <position position="1"/>
    </location>
</feature>
<protein>
    <submittedName>
        <fullName evidence="1">13152_t:CDS:1</fullName>
    </submittedName>
</protein>
<proteinExistence type="predicted"/>
<organism evidence="1 2">
    <name type="scientific">Acaulospora colombiana</name>
    <dbReference type="NCBI Taxonomy" id="27376"/>
    <lineage>
        <taxon>Eukaryota</taxon>
        <taxon>Fungi</taxon>
        <taxon>Fungi incertae sedis</taxon>
        <taxon>Mucoromycota</taxon>
        <taxon>Glomeromycotina</taxon>
        <taxon>Glomeromycetes</taxon>
        <taxon>Diversisporales</taxon>
        <taxon>Acaulosporaceae</taxon>
        <taxon>Acaulospora</taxon>
    </lineage>
</organism>